<protein>
    <submittedName>
        <fullName evidence="1">Uncharacterized protein</fullName>
    </submittedName>
</protein>
<proteinExistence type="predicted"/>
<accession>A0A0E9QCC4</accession>
<evidence type="ECO:0000313" key="1">
    <source>
        <dbReference type="EMBL" id="JAH14434.1"/>
    </source>
</evidence>
<dbReference type="EMBL" id="GBXM01094143">
    <property type="protein sequence ID" value="JAH14434.1"/>
    <property type="molecule type" value="Transcribed_RNA"/>
</dbReference>
<reference evidence="1" key="1">
    <citation type="submission" date="2014-11" db="EMBL/GenBank/DDBJ databases">
        <authorList>
            <person name="Amaro Gonzalez C."/>
        </authorList>
    </citation>
    <scope>NUCLEOTIDE SEQUENCE</scope>
</reference>
<name>A0A0E9QCC4_ANGAN</name>
<organism evidence="1">
    <name type="scientific">Anguilla anguilla</name>
    <name type="common">European freshwater eel</name>
    <name type="synonym">Muraena anguilla</name>
    <dbReference type="NCBI Taxonomy" id="7936"/>
    <lineage>
        <taxon>Eukaryota</taxon>
        <taxon>Metazoa</taxon>
        <taxon>Chordata</taxon>
        <taxon>Craniata</taxon>
        <taxon>Vertebrata</taxon>
        <taxon>Euteleostomi</taxon>
        <taxon>Actinopterygii</taxon>
        <taxon>Neopterygii</taxon>
        <taxon>Teleostei</taxon>
        <taxon>Anguilliformes</taxon>
        <taxon>Anguillidae</taxon>
        <taxon>Anguilla</taxon>
    </lineage>
</organism>
<dbReference type="AlphaFoldDB" id="A0A0E9QCC4"/>
<reference evidence="1" key="2">
    <citation type="journal article" date="2015" name="Fish Shellfish Immunol.">
        <title>Early steps in the European eel (Anguilla anguilla)-Vibrio vulnificus interaction in the gills: Role of the RtxA13 toxin.</title>
        <authorList>
            <person name="Callol A."/>
            <person name="Pajuelo D."/>
            <person name="Ebbesson L."/>
            <person name="Teles M."/>
            <person name="MacKenzie S."/>
            <person name="Amaro C."/>
        </authorList>
    </citation>
    <scope>NUCLEOTIDE SEQUENCE</scope>
</reference>
<sequence>MYRFHVGYKFTHLLGPLPKGLS</sequence>